<sequence>MNSKGREKSLDRARRGGKEEFLQDNKKGKKEVKKGRDAMKDSLQNIKKAKKFSEEGEYLANDKEKKEERYPHCSAKWRTTQEIKEMLQNIKIQIKDLARSEKSVMKGKKEGKMGRDVVKGSMLDIKTANKPSWKRENSTNGEKKRETNISEEGNVVTITLGSRMSEVVVLSVDGFAGIRGQDRRKGNICEEEGNDENCDGDIGVASVEKVAEFAAIIVDNVTNVGRENTLGEDQDGKVVTFASPSKVAKAVVFSKDRVVGCGMYVKTIKKGEELCSYGVKTLVSRSDPAVVWVSMGASTRAVTDPYPETTEVITPADLASSNSHKGFPGFLQNLY</sequence>
<accession>A0A3Q0FHT1</accession>
<dbReference type="GeneID" id="111242777"/>
<dbReference type="RefSeq" id="XP_022643303.1">
    <property type="nucleotide sequence ID" value="XM_022787582.1"/>
</dbReference>
<organism evidence="2 3">
    <name type="scientific">Vigna radiata var. radiata</name>
    <name type="common">Mung bean</name>
    <name type="synonym">Phaseolus aureus</name>
    <dbReference type="NCBI Taxonomy" id="3916"/>
    <lineage>
        <taxon>Eukaryota</taxon>
        <taxon>Viridiplantae</taxon>
        <taxon>Streptophyta</taxon>
        <taxon>Embryophyta</taxon>
        <taxon>Tracheophyta</taxon>
        <taxon>Spermatophyta</taxon>
        <taxon>Magnoliopsida</taxon>
        <taxon>eudicotyledons</taxon>
        <taxon>Gunneridae</taxon>
        <taxon>Pentapetalae</taxon>
        <taxon>rosids</taxon>
        <taxon>fabids</taxon>
        <taxon>Fabales</taxon>
        <taxon>Fabaceae</taxon>
        <taxon>Papilionoideae</taxon>
        <taxon>50 kb inversion clade</taxon>
        <taxon>NPAAA clade</taxon>
        <taxon>indigoferoid/millettioid clade</taxon>
        <taxon>Phaseoleae</taxon>
        <taxon>Vigna</taxon>
    </lineage>
</organism>
<dbReference type="AlphaFoldDB" id="A0A3Q0FHT1"/>
<feature type="region of interest" description="Disordered" evidence="1">
    <location>
        <begin position="1"/>
        <end position="46"/>
    </location>
</feature>
<dbReference type="KEGG" id="vra:111242777"/>
<feature type="compositionally biased region" description="Basic and acidic residues" evidence="1">
    <location>
        <begin position="1"/>
        <end position="26"/>
    </location>
</feature>
<reference evidence="2" key="1">
    <citation type="journal article" date="2014" name="Nat. Commun.">
        <title>Genome sequence of mungbean and insights into evolution within Vigna species.</title>
        <authorList>
            <person name="Kang Y.J."/>
            <person name="Kim S.K."/>
            <person name="Kim M.Y."/>
            <person name="Lestari P."/>
            <person name="Kim K.H."/>
            <person name="Ha B.K."/>
            <person name="Jun T.H."/>
            <person name="Hwang W.J."/>
            <person name="Lee T."/>
            <person name="Lee J."/>
            <person name="Shim S."/>
            <person name="Yoon M.Y."/>
            <person name="Jang Y.E."/>
            <person name="Han K.S."/>
            <person name="Taeprayoon P."/>
            <person name="Yoon N."/>
            <person name="Somta P."/>
            <person name="Tanya P."/>
            <person name="Kim K.S."/>
            <person name="Gwag J.G."/>
            <person name="Moon J.K."/>
            <person name="Lee Y.H."/>
            <person name="Park B.S."/>
            <person name="Bombarely A."/>
            <person name="Doyle J.J."/>
            <person name="Jackson S.A."/>
            <person name="Schafleitner R."/>
            <person name="Srinives P."/>
            <person name="Varshney R.K."/>
            <person name="Lee S.H."/>
        </authorList>
    </citation>
    <scope>NUCLEOTIDE SEQUENCE [LARGE SCALE GENOMIC DNA]</scope>
    <source>
        <strain evidence="2">cv. VC1973A</strain>
    </source>
</reference>
<evidence type="ECO:0000313" key="2">
    <source>
        <dbReference type="Proteomes" id="UP000087766"/>
    </source>
</evidence>
<evidence type="ECO:0000313" key="3">
    <source>
        <dbReference type="RefSeq" id="XP_022643303.1"/>
    </source>
</evidence>
<dbReference type="Proteomes" id="UP000087766">
    <property type="component" value="Chromosome 11"/>
</dbReference>
<keyword evidence="2" id="KW-1185">Reference proteome</keyword>
<gene>
    <name evidence="3" type="primary">LOC111242777</name>
</gene>
<reference evidence="3" key="2">
    <citation type="submission" date="2025-08" db="UniProtKB">
        <authorList>
            <consortium name="RefSeq"/>
        </authorList>
    </citation>
    <scope>IDENTIFICATION</scope>
    <source>
        <tissue evidence="3">Leaf</tissue>
    </source>
</reference>
<protein>
    <submittedName>
        <fullName evidence="3">Uncharacterized protein LOC111242777</fullName>
    </submittedName>
</protein>
<evidence type="ECO:0000256" key="1">
    <source>
        <dbReference type="SAM" id="MobiDB-lite"/>
    </source>
</evidence>
<dbReference type="OrthoDB" id="10558000at2759"/>
<proteinExistence type="predicted"/>
<name>A0A3Q0FHT1_VIGRR</name>